<accession>A0ABD3E0P6</accession>
<dbReference type="AlphaFoldDB" id="A0ABD3E0P6"/>
<evidence type="ECO:0008006" key="5">
    <source>
        <dbReference type="Google" id="ProtNLM"/>
    </source>
</evidence>
<feature type="compositionally biased region" description="Basic and acidic residues" evidence="2">
    <location>
        <begin position="210"/>
        <end position="223"/>
    </location>
</feature>
<evidence type="ECO:0000313" key="3">
    <source>
        <dbReference type="EMBL" id="KAL3646690.1"/>
    </source>
</evidence>
<evidence type="ECO:0000256" key="1">
    <source>
        <dbReference type="SAM" id="Coils"/>
    </source>
</evidence>
<keyword evidence="1" id="KW-0175">Coiled coil</keyword>
<reference evidence="4" key="1">
    <citation type="journal article" date="2024" name="IScience">
        <title>Strigolactones Initiate the Formation of Haustorium-like Structures in Castilleja.</title>
        <authorList>
            <person name="Buerger M."/>
            <person name="Peterson D."/>
            <person name="Chory J."/>
        </authorList>
    </citation>
    <scope>NUCLEOTIDE SEQUENCE [LARGE SCALE GENOMIC DNA]</scope>
</reference>
<sequence>MLNADFHSAYVDEFLKGITVDSEVDSLPDLQEQVVWLKVELCRLLEEKRSAMLRAEELETALMETVKEDNRRELSARVERLEQEIAEKKEEEKAIVQVLMKVEQEQRITEENRHFAEQEAAVQKHAVHVLQEKYDKAMADLAQMEKRAVMAESMLEATLQYESGQSKALSSPRHGRVDSPKRTGLLSFGLGWRDRNKGKSNNDVVAPSDSRLKNSGSDHTDGH</sequence>
<feature type="coiled-coil region" evidence="1">
    <location>
        <begin position="64"/>
        <end position="154"/>
    </location>
</feature>
<feature type="region of interest" description="Disordered" evidence="2">
    <location>
        <begin position="165"/>
        <end position="223"/>
    </location>
</feature>
<gene>
    <name evidence="3" type="ORF">CASFOL_009234</name>
</gene>
<evidence type="ECO:0000256" key="2">
    <source>
        <dbReference type="SAM" id="MobiDB-lite"/>
    </source>
</evidence>
<dbReference type="EMBL" id="JAVIJP010000011">
    <property type="protein sequence ID" value="KAL3646690.1"/>
    <property type="molecule type" value="Genomic_DNA"/>
</dbReference>
<organism evidence="3 4">
    <name type="scientific">Castilleja foliolosa</name>
    <dbReference type="NCBI Taxonomy" id="1961234"/>
    <lineage>
        <taxon>Eukaryota</taxon>
        <taxon>Viridiplantae</taxon>
        <taxon>Streptophyta</taxon>
        <taxon>Embryophyta</taxon>
        <taxon>Tracheophyta</taxon>
        <taxon>Spermatophyta</taxon>
        <taxon>Magnoliopsida</taxon>
        <taxon>eudicotyledons</taxon>
        <taxon>Gunneridae</taxon>
        <taxon>Pentapetalae</taxon>
        <taxon>asterids</taxon>
        <taxon>lamiids</taxon>
        <taxon>Lamiales</taxon>
        <taxon>Orobanchaceae</taxon>
        <taxon>Pedicularideae</taxon>
        <taxon>Castillejinae</taxon>
        <taxon>Castilleja</taxon>
    </lineage>
</organism>
<name>A0ABD3E0P6_9LAMI</name>
<protein>
    <recommendedName>
        <fullName evidence="5">RAB6-interacting golgin</fullName>
    </recommendedName>
</protein>
<evidence type="ECO:0000313" key="4">
    <source>
        <dbReference type="Proteomes" id="UP001632038"/>
    </source>
</evidence>
<keyword evidence="4" id="KW-1185">Reference proteome</keyword>
<dbReference type="Proteomes" id="UP001632038">
    <property type="component" value="Unassembled WGS sequence"/>
</dbReference>
<comment type="caution">
    <text evidence="3">The sequence shown here is derived from an EMBL/GenBank/DDBJ whole genome shotgun (WGS) entry which is preliminary data.</text>
</comment>
<proteinExistence type="predicted"/>